<sequence>MSSPAASQPVQQILSREGVTLPVLTRSDLANIPVTPAM</sequence>
<accession>X8A9N7</accession>
<comment type="caution">
    <text evidence="1">The sequence shown here is derived from an EMBL/GenBank/DDBJ whole genome shotgun (WGS) entry which is preliminary data.</text>
</comment>
<gene>
    <name evidence="1" type="ORF">I553_9228</name>
</gene>
<proteinExistence type="predicted"/>
<protein>
    <submittedName>
        <fullName evidence="1">Uncharacterized protein</fullName>
    </submittedName>
</protein>
<dbReference type="EMBL" id="JAOB01000062">
    <property type="protein sequence ID" value="EUA27901.1"/>
    <property type="molecule type" value="Genomic_DNA"/>
</dbReference>
<dbReference type="AlphaFoldDB" id="X8A9N7"/>
<reference evidence="1" key="1">
    <citation type="submission" date="2014-01" db="EMBL/GenBank/DDBJ databases">
        <authorList>
            <person name="Brown-Elliot B."/>
            <person name="Wallace R."/>
            <person name="Lenaerts A."/>
            <person name="Ordway D."/>
            <person name="DeGroote M.A."/>
            <person name="Parker T."/>
            <person name="Sizemore C."/>
            <person name="Tallon L.J."/>
            <person name="Sadzewicz L.K."/>
            <person name="Sengamalay N."/>
            <person name="Fraser C.M."/>
            <person name="Hine E."/>
            <person name="Shefchek K.A."/>
            <person name="Das S.P."/>
            <person name="Tettelin H."/>
        </authorList>
    </citation>
    <scope>NUCLEOTIDE SEQUENCE [LARGE SCALE GENOMIC DNA]</scope>
    <source>
        <strain evidence="1">4042</strain>
    </source>
</reference>
<dbReference type="PATRIC" id="fig|1299334.3.peg.6721"/>
<name>X8A9N7_MYCXE</name>
<evidence type="ECO:0000313" key="1">
    <source>
        <dbReference type="EMBL" id="EUA27901.1"/>
    </source>
</evidence>
<organism evidence="1">
    <name type="scientific">Mycobacterium xenopi 4042</name>
    <dbReference type="NCBI Taxonomy" id="1299334"/>
    <lineage>
        <taxon>Bacteria</taxon>
        <taxon>Bacillati</taxon>
        <taxon>Actinomycetota</taxon>
        <taxon>Actinomycetes</taxon>
        <taxon>Mycobacteriales</taxon>
        <taxon>Mycobacteriaceae</taxon>
        <taxon>Mycobacterium</taxon>
    </lineage>
</organism>